<evidence type="ECO:0000313" key="2">
    <source>
        <dbReference type="EMBL" id="KAK7710614.1"/>
    </source>
</evidence>
<keyword evidence="3" id="KW-1185">Reference proteome</keyword>
<feature type="region of interest" description="Disordered" evidence="1">
    <location>
        <begin position="64"/>
        <end position="124"/>
    </location>
</feature>
<dbReference type="Proteomes" id="UP001430848">
    <property type="component" value="Unassembled WGS sequence"/>
</dbReference>
<proteinExistence type="predicted"/>
<evidence type="ECO:0000313" key="3">
    <source>
        <dbReference type="Proteomes" id="UP001430848"/>
    </source>
</evidence>
<reference evidence="2 3" key="1">
    <citation type="submission" date="2024-02" db="EMBL/GenBank/DDBJ databases">
        <title>De novo assembly and annotation of 12 fungi associated with fruit tree decline syndrome in Ontario, Canada.</title>
        <authorList>
            <person name="Sulman M."/>
            <person name="Ellouze W."/>
            <person name="Ilyukhin E."/>
        </authorList>
    </citation>
    <scope>NUCLEOTIDE SEQUENCE [LARGE SCALE GENOMIC DNA]</scope>
    <source>
        <strain evidence="2 3">M169</strain>
    </source>
</reference>
<feature type="compositionally biased region" description="Basic and acidic residues" evidence="1">
    <location>
        <begin position="64"/>
        <end position="84"/>
    </location>
</feature>
<name>A0ABR1NQ16_DIAER</name>
<evidence type="ECO:0000256" key="1">
    <source>
        <dbReference type="SAM" id="MobiDB-lite"/>
    </source>
</evidence>
<comment type="caution">
    <text evidence="2">The sequence shown here is derived from an EMBL/GenBank/DDBJ whole genome shotgun (WGS) entry which is preliminary data.</text>
</comment>
<dbReference type="EMBL" id="JAKNSF020000155">
    <property type="protein sequence ID" value="KAK7710614.1"/>
    <property type="molecule type" value="Genomic_DNA"/>
</dbReference>
<evidence type="ECO:0008006" key="4">
    <source>
        <dbReference type="Google" id="ProtNLM"/>
    </source>
</evidence>
<organism evidence="2 3">
    <name type="scientific">Diaporthe eres</name>
    <name type="common">Phomopsis oblonga</name>
    <dbReference type="NCBI Taxonomy" id="83184"/>
    <lineage>
        <taxon>Eukaryota</taxon>
        <taxon>Fungi</taxon>
        <taxon>Dikarya</taxon>
        <taxon>Ascomycota</taxon>
        <taxon>Pezizomycotina</taxon>
        <taxon>Sordariomycetes</taxon>
        <taxon>Sordariomycetidae</taxon>
        <taxon>Diaporthales</taxon>
        <taxon>Diaporthaceae</taxon>
        <taxon>Diaporthe</taxon>
        <taxon>Diaporthe eres species complex</taxon>
    </lineage>
</organism>
<protein>
    <recommendedName>
        <fullName evidence="4">SMP domain-containing protein</fullName>
    </recommendedName>
</protein>
<accession>A0ABR1NQ16</accession>
<gene>
    <name evidence="2" type="ORF">SLS63_012888</name>
</gene>
<feature type="region of interest" description="Disordered" evidence="1">
    <location>
        <begin position="1"/>
        <end position="51"/>
    </location>
</feature>
<feature type="compositionally biased region" description="Basic and acidic residues" evidence="1">
    <location>
        <begin position="109"/>
        <end position="124"/>
    </location>
</feature>
<sequence length="124" mass="13295">MKQFFETKISRKAPSDNTTGGAPSDQGIEKMSSDSNQHGQAQYVASKPGPGFLGLTRARNLIDEAKLRQEPTDRDIGANKEATDPRGVLQEQGGTKAKSQARNDQGFKVGDEGDLHDLAAGKQP</sequence>